<dbReference type="SMART" id="SM00342">
    <property type="entry name" value="HTH_ARAC"/>
    <property type="match status" value="1"/>
</dbReference>
<evidence type="ECO:0000256" key="2">
    <source>
        <dbReference type="ARBA" id="ARBA00023125"/>
    </source>
</evidence>
<evidence type="ECO:0000256" key="1">
    <source>
        <dbReference type="ARBA" id="ARBA00023015"/>
    </source>
</evidence>
<evidence type="ECO:0000313" key="5">
    <source>
        <dbReference type="EMBL" id="SIT35276.1"/>
    </source>
</evidence>
<dbReference type="PANTHER" id="PTHR47894">
    <property type="entry name" value="HTH-TYPE TRANSCRIPTIONAL REGULATOR GADX"/>
    <property type="match status" value="1"/>
</dbReference>
<dbReference type="SUPFAM" id="SSF46689">
    <property type="entry name" value="Homeodomain-like"/>
    <property type="match status" value="1"/>
</dbReference>
<evidence type="ECO:0000313" key="6">
    <source>
        <dbReference type="Proteomes" id="UP000195569"/>
    </source>
</evidence>
<organism evidence="5 6">
    <name type="scientific">Paraburkholderia piptadeniae</name>
    <dbReference type="NCBI Taxonomy" id="1701573"/>
    <lineage>
        <taxon>Bacteria</taxon>
        <taxon>Pseudomonadati</taxon>
        <taxon>Pseudomonadota</taxon>
        <taxon>Betaproteobacteria</taxon>
        <taxon>Burkholderiales</taxon>
        <taxon>Burkholderiaceae</taxon>
        <taxon>Paraburkholderia</taxon>
    </lineage>
</organism>
<dbReference type="RefSeq" id="WP_218274491.1">
    <property type="nucleotide sequence ID" value="NZ_CYGY02000002.1"/>
</dbReference>
<name>A0A1N7RJI9_9BURK</name>
<dbReference type="InterPro" id="IPR009057">
    <property type="entry name" value="Homeodomain-like_sf"/>
</dbReference>
<proteinExistence type="predicted"/>
<keyword evidence="2" id="KW-0238">DNA-binding</keyword>
<dbReference type="PANTHER" id="PTHR47894:SF1">
    <property type="entry name" value="HTH-TYPE TRANSCRIPTIONAL REGULATOR VQSM"/>
    <property type="match status" value="1"/>
</dbReference>
<dbReference type="AlphaFoldDB" id="A0A1N7RJI9"/>
<evidence type="ECO:0000259" key="4">
    <source>
        <dbReference type="PROSITE" id="PS01124"/>
    </source>
</evidence>
<gene>
    <name evidence="5" type="ORF">BN2476_20108</name>
</gene>
<dbReference type="PROSITE" id="PS01124">
    <property type="entry name" value="HTH_ARAC_FAMILY_2"/>
    <property type="match status" value="1"/>
</dbReference>
<keyword evidence="6" id="KW-1185">Reference proteome</keyword>
<protein>
    <submittedName>
        <fullName evidence="5">Transcriptional regulator, AraC family</fullName>
    </submittedName>
</protein>
<dbReference type="PRINTS" id="PR00032">
    <property type="entry name" value="HTHARAC"/>
</dbReference>
<comment type="caution">
    <text evidence="5">The sequence shown here is derived from an EMBL/GenBank/DDBJ whole genome shotgun (WGS) entry which is preliminary data.</text>
</comment>
<feature type="domain" description="HTH araC/xylS-type" evidence="4">
    <location>
        <begin position="215"/>
        <end position="311"/>
    </location>
</feature>
<dbReference type="InterPro" id="IPR032687">
    <property type="entry name" value="AraC-type_N"/>
</dbReference>
<dbReference type="GO" id="GO:0003700">
    <property type="term" value="F:DNA-binding transcription factor activity"/>
    <property type="evidence" value="ECO:0007669"/>
    <property type="project" value="InterPro"/>
</dbReference>
<dbReference type="Proteomes" id="UP000195569">
    <property type="component" value="Unassembled WGS sequence"/>
</dbReference>
<reference evidence="5" key="1">
    <citation type="submission" date="2016-12" db="EMBL/GenBank/DDBJ databases">
        <authorList>
            <person name="Moulin L."/>
        </authorList>
    </citation>
    <scope>NUCLEOTIDE SEQUENCE [LARGE SCALE GENOMIC DNA]</scope>
    <source>
        <strain evidence="5">STM 7183</strain>
    </source>
</reference>
<keyword evidence="3" id="KW-0804">Transcription</keyword>
<keyword evidence="1" id="KW-0805">Transcription regulation</keyword>
<dbReference type="EMBL" id="CYGY02000002">
    <property type="protein sequence ID" value="SIT35276.1"/>
    <property type="molecule type" value="Genomic_DNA"/>
</dbReference>
<dbReference type="InterPro" id="IPR018060">
    <property type="entry name" value="HTH_AraC"/>
</dbReference>
<dbReference type="Pfam" id="PF12625">
    <property type="entry name" value="Arabinose_bd"/>
    <property type="match status" value="1"/>
</dbReference>
<accession>A0A1N7RJI9</accession>
<dbReference type="InterPro" id="IPR020449">
    <property type="entry name" value="Tscrpt_reg_AraC-type_HTH"/>
</dbReference>
<evidence type="ECO:0000256" key="3">
    <source>
        <dbReference type="ARBA" id="ARBA00023163"/>
    </source>
</evidence>
<sequence length="316" mass="34853">MSADRCLNGTGLTWAQLADSGAEVQAEQELQLIRNLVGALGHISGLGIHAGLRYRLSTYGVFGFAVLSCATLRSAVAMGSRYLELSYPFPDICSKVIGGTVETIIDDSRVPADVRAFIVDRDCATIANIQRDLLNTTLPVFSVTLRRPAPPDVTPYQALFGMTPVFDAPANRILKDASEYLDRPLPCASEEVARDCEAQCQAMLTRRQARTGLAGQLRDRLVAVPAQQPDMEALAGEFHMTSRTMRRRLAEEGTNFRQLQEEVREALADELLAGPLSVEQVAESLGYGEASNFIRAYRRWKGTTPKEFRNRVRESE</sequence>
<dbReference type="Gene3D" id="1.10.10.60">
    <property type="entry name" value="Homeodomain-like"/>
    <property type="match status" value="1"/>
</dbReference>
<dbReference type="GO" id="GO:0005829">
    <property type="term" value="C:cytosol"/>
    <property type="evidence" value="ECO:0007669"/>
    <property type="project" value="TreeGrafter"/>
</dbReference>
<dbReference type="Pfam" id="PF12833">
    <property type="entry name" value="HTH_18"/>
    <property type="match status" value="1"/>
</dbReference>
<dbReference type="GO" id="GO:0000976">
    <property type="term" value="F:transcription cis-regulatory region binding"/>
    <property type="evidence" value="ECO:0007669"/>
    <property type="project" value="TreeGrafter"/>
</dbReference>